<comment type="similarity">
    <text evidence="2 6">Belongs to the class-III pyridoxal-phosphate-dependent aminotransferase family.</text>
</comment>
<dbReference type="GO" id="GO:0047307">
    <property type="term" value="F:diaminobutyrate-pyruvate transaminase activity"/>
    <property type="evidence" value="ECO:0007669"/>
    <property type="project" value="InterPro"/>
</dbReference>
<protein>
    <recommendedName>
        <fullName evidence="7">Diaminobutyrate--2-oxoglutarate transaminase</fullName>
        <ecNumber evidence="7">2.6.1.76</ecNumber>
    </recommendedName>
    <alternativeName>
        <fullName evidence="7">DABA aminotransferase</fullName>
    </alternativeName>
</protein>
<dbReference type="PANTHER" id="PTHR43552:SF2">
    <property type="entry name" value="DIAMINOBUTYRATE--2-OXOGLUTARATE TRANSAMINASE"/>
    <property type="match status" value="1"/>
</dbReference>
<dbReference type="InterPro" id="IPR015421">
    <property type="entry name" value="PyrdxlP-dep_Trfase_major"/>
</dbReference>
<keyword evidence="4 7" id="KW-0808">Transferase</keyword>
<evidence type="ECO:0000256" key="2">
    <source>
        <dbReference type="ARBA" id="ARBA00008954"/>
    </source>
</evidence>
<dbReference type="NCBIfam" id="NF006733">
    <property type="entry name" value="PRK09264.1"/>
    <property type="match status" value="1"/>
</dbReference>
<comment type="function">
    <text evidence="7">Catalyzes reversively the conversion of L-aspartate beta-semialdehyde (ASA) to L-2,4-diaminobutyrate (DABA) by transamination with L-glutamate.</text>
</comment>
<comment type="caution">
    <text evidence="8">The sequence shown here is derived from an EMBL/GenBank/DDBJ whole genome shotgun (WGS) entry which is preliminary data.</text>
</comment>
<dbReference type="GO" id="GO:0045303">
    <property type="term" value="F:diaminobutyrate-2-oxoglutarate transaminase activity"/>
    <property type="evidence" value="ECO:0007669"/>
    <property type="project" value="UniProtKB-EC"/>
</dbReference>
<comment type="catalytic activity">
    <reaction evidence="7">
        <text>L-2,4-diaminobutanoate + 2-oxoglutarate = L-aspartate 4-semialdehyde + L-glutamate</text>
        <dbReference type="Rhea" id="RHEA:11160"/>
        <dbReference type="ChEBI" id="CHEBI:16810"/>
        <dbReference type="ChEBI" id="CHEBI:29985"/>
        <dbReference type="ChEBI" id="CHEBI:58761"/>
        <dbReference type="ChEBI" id="CHEBI:537519"/>
        <dbReference type="EC" id="2.6.1.76"/>
    </reaction>
</comment>
<dbReference type="PANTHER" id="PTHR43552">
    <property type="entry name" value="DIAMINOBUTYRATE--2-OXOGLUTARATE AMINOTRANSFERASE"/>
    <property type="match status" value="1"/>
</dbReference>
<evidence type="ECO:0000256" key="7">
    <source>
        <dbReference type="RuleBase" id="RU365034"/>
    </source>
</evidence>
<evidence type="ECO:0000256" key="5">
    <source>
        <dbReference type="ARBA" id="ARBA00022898"/>
    </source>
</evidence>
<dbReference type="InterPro" id="IPR005814">
    <property type="entry name" value="Aminotrans_3"/>
</dbReference>
<keyword evidence="9" id="KW-1185">Reference proteome</keyword>
<dbReference type="CDD" id="cd00610">
    <property type="entry name" value="OAT_like"/>
    <property type="match status" value="1"/>
</dbReference>
<gene>
    <name evidence="8" type="primary">ectB</name>
    <name evidence="8" type="ORF">VCB98_05200</name>
</gene>
<dbReference type="SUPFAM" id="SSF53383">
    <property type="entry name" value="PLP-dependent transferases"/>
    <property type="match status" value="1"/>
</dbReference>
<dbReference type="Pfam" id="PF00202">
    <property type="entry name" value="Aminotran_3"/>
    <property type="match status" value="1"/>
</dbReference>
<dbReference type="NCBIfam" id="TIGR00709">
    <property type="entry name" value="dat"/>
    <property type="match status" value="1"/>
</dbReference>
<dbReference type="EMBL" id="JAYGII010000007">
    <property type="protein sequence ID" value="MEA5445214.1"/>
    <property type="molecule type" value="Genomic_DNA"/>
</dbReference>
<reference evidence="8 9" key="1">
    <citation type="submission" date="2023-12" db="EMBL/GenBank/DDBJ databases">
        <title>Whole-genome sequencing of halo(alkali)philic microorganisms from hypersaline lakes.</title>
        <authorList>
            <person name="Sorokin D.Y."/>
            <person name="Merkel A.Y."/>
            <person name="Messina E."/>
            <person name="Yakimov M."/>
        </authorList>
    </citation>
    <scope>NUCLEOTIDE SEQUENCE [LARGE SCALE GENOMIC DNA]</scope>
    <source>
        <strain evidence="8 9">AB-CW1</strain>
    </source>
</reference>
<dbReference type="RefSeq" id="WP_346050844.1">
    <property type="nucleotide sequence ID" value="NZ_JAYGII010000007.1"/>
</dbReference>
<dbReference type="NCBIfam" id="TIGR02407">
    <property type="entry name" value="ectoine_ectB"/>
    <property type="match status" value="1"/>
</dbReference>
<accession>A0AAP6MJR1</accession>
<dbReference type="GO" id="GO:0019491">
    <property type="term" value="P:ectoine biosynthetic process"/>
    <property type="evidence" value="ECO:0007669"/>
    <property type="project" value="InterPro"/>
</dbReference>
<dbReference type="Gene3D" id="3.90.1150.10">
    <property type="entry name" value="Aspartate Aminotransferase, domain 1"/>
    <property type="match status" value="1"/>
</dbReference>
<dbReference type="InterPro" id="IPR012773">
    <property type="entry name" value="Ectoine_EctB"/>
</dbReference>
<comment type="pathway">
    <text evidence="7">Amine and polyamine biosynthesis; ectoine biosynthesis; L-ectoine from L-aspartate 4-semialdehyde: step 1/3.</text>
</comment>
<evidence type="ECO:0000313" key="9">
    <source>
        <dbReference type="Proteomes" id="UP001302316"/>
    </source>
</evidence>
<dbReference type="PROSITE" id="PS00600">
    <property type="entry name" value="AA_TRANSFER_CLASS_3"/>
    <property type="match status" value="1"/>
</dbReference>
<comment type="cofactor">
    <cofactor evidence="1 7">
        <name>pyridoxal 5'-phosphate</name>
        <dbReference type="ChEBI" id="CHEBI:597326"/>
    </cofactor>
</comment>
<dbReference type="InterPro" id="IPR015422">
    <property type="entry name" value="PyrdxlP-dep_Trfase_small"/>
</dbReference>
<keyword evidence="3 7" id="KW-0032">Aminotransferase</keyword>
<name>A0AAP6MJR1_9GAMM</name>
<dbReference type="InterPro" id="IPR004637">
    <property type="entry name" value="Dat"/>
</dbReference>
<dbReference type="AlphaFoldDB" id="A0AAP6MJR1"/>
<dbReference type="InterPro" id="IPR049704">
    <property type="entry name" value="Aminotrans_3_PPA_site"/>
</dbReference>
<sequence>MSNKTIDKYESEVRGYCRTFTKTWDTSEGAWLTDTEGEKYLDFFAGAGVLNYGHNHPALRKPLLEYVERGGITHSLDMYSAPKERFLETFNQVILEPRKMNYKVQFPGPTGTNATEAAMKLARKVTGRTNMAFFTNAFHGMTVGSLAVTGNEGKRHSAAQPLSNATPMPFDGYMGEGVDTLDYFEHVLEDRGSGVEMPAGVIVETVQAEGGVNVASREWMERLGRICKKHGILLIIDDIQVGCGRTGTFFSFEEWDLDPDMVCLSKSLSAYGLPFAVILLKPEHDIWGPGEHNGTFRGHNLAFITATAALKEFWQDDALTREVRRKGEIVRERFQAIADRHPALKARVRGRGFIWGLASEHKGLADMFSEEAFKHGLVIEGAGIDDNVVKFLAPLVIEEADLVKGLDILDKVAETVSKKLAEQNAA</sequence>
<evidence type="ECO:0000313" key="8">
    <source>
        <dbReference type="EMBL" id="MEA5445214.1"/>
    </source>
</evidence>
<keyword evidence="5 6" id="KW-0663">Pyridoxal phosphate</keyword>
<evidence type="ECO:0000256" key="1">
    <source>
        <dbReference type="ARBA" id="ARBA00001933"/>
    </source>
</evidence>
<evidence type="ECO:0000256" key="4">
    <source>
        <dbReference type="ARBA" id="ARBA00022679"/>
    </source>
</evidence>
<dbReference type="GO" id="GO:0030170">
    <property type="term" value="F:pyridoxal phosphate binding"/>
    <property type="evidence" value="ECO:0007669"/>
    <property type="project" value="InterPro"/>
</dbReference>
<evidence type="ECO:0000256" key="3">
    <source>
        <dbReference type="ARBA" id="ARBA00022576"/>
    </source>
</evidence>
<dbReference type="InterPro" id="IPR015424">
    <property type="entry name" value="PyrdxlP-dep_Trfase"/>
</dbReference>
<dbReference type="EC" id="2.6.1.76" evidence="7"/>
<proteinExistence type="inferred from homology"/>
<organism evidence="8 9">
    <name type="scientific">Natronospira elongata</name>
    <dbReference type="NCBI Taxonomy" id="3110268"/>
    <lineage>
        <taxon>Bacteria</taxon>
        <taxon>Pseudomonadati</taxon>
        <taxon>Pseudomonadota</taxon>
        <taxon>Gammaproteobacteria</taxon>
        <taxon>Natronospirales</taxon>
        <taxon>Natronospiraceae</taxon>
        <taxon>Natronospira</taxon>
    </lineage>
</organism>
<evidence type="ECO:0000256" key="6">
    <source>
        <dbReference type="RuleBase" id="RU003560"/>
    </source>
</evidence>
<dbReference type="Gene3D" id="3.40.640.10">
    <property type="entry name" value="Type I PLP-dependent aspartate aminotransferase-like (Major domain)"/>
    <property type="match status" value="1"/>
</dbReference>
<dbReference type="PIRSF" id="PIRSF000521">
    <property type="entry name" value="Transaminase_4ab_Lys_Orn"/>
    <property type="match status" value="1"/>
</dbReference>
<dbReference type="Proteomes" id="UP001302316">
    <property type="component" value="Unassembled WGS sequence"/>
</dbReference>